<proteinExistence type="predicted"/>
<gene>
    <name evidence="2" type="ORF">GN958_ATG05466</name>
</gene>
<protein>
    <submittedName>
        <fullName evidence="2">Uncharacterized protein</fullName>
    </submittedName>
</protein>
<comment type="caution">
    <text evidence="2">The sequence shown here is derived from an EMBL/GenBank/DDBJ whole genome shotgun (WGS) entry which is preliminary data.</text>
</comment>
<dbReference type="Gene3D" id="1.10.10.60">
    <property type="entry name" value="Homeodomain-like"/>
    <property type="match status" value="1"/>
</dbReference>
<evidence type="ECO:0000256" key="1">
    <source>
        <dbReference type="SAM" id="MobiDB-lite"/>
    </source>
</evidence>
<dbReference type="EMBL" id="JAACNO010000747">
    <property type="protein sequence ID" value="KAF4145277.1"/>
    <property type="molecule type" value="Genomic_DNA"/>
</dbReference>
<organism evidence="2 3">
    <name type="scientific">Phytophthora infestans</name>
    <name type="common">Potato late blight agent</name>
    <name type="synonym">Botrytis infestans</name>
    <dbReference type="NCBI Taxonomy" id="4787"/>
    <lineage>
        <taxon>Eukaryota</taxon>
        <taxon>Sar</taxon>
        <taxon>Stramenopiles</taxon>
        <taxon>Oomycota</taxon>
        <taxon>Peronosporomycetes</taxon>
        <taxon>Peronosporales</taxon>
        <taxon>Peronosporaceae</taxon>
        <taxon>Phytophthora</taxon>
    </lineage>
</organism>
<evidence type="ECO:0000313" key="2">
    <source>
        <dbReference type="EMBL" id="KAF4145277.1"/>
    </source>
</evidence>
<dbReference type="AlphaFoldDB" id="A0A8S9UZS6"/>
<dbReference type="Proteomes" id="UP000704712">
    <property type="component" value="Unassembled WGS sequence"/>
</dbReference>
<reference evidence="2" key="1">
    <citation type="submission" date="2020-03" db="EMBL/GenBank/DDBJ databases">
        <title>Hybrid Assembly of Korean Phytophthora infestans isolates.</title>
        <authorList>
            <person name="Prokchorchik M."/>
            <person name="Lee Y."/>
            <person name="Seo J."/>
            <person name="Cho J.-H."/>
            <person name="Park Y.-E."/>
            <person name="Jang D.-C."/>
            <person name="Im J.-S."/>
            <person name="Choi J.-G."/>
            <person name="Park H.-J."/>
            <person name="Lee G.-B."/>
            <person name="Lee Y.-G."/>
            <person name="Hong S.-Y."/>
            <person name="Cho K."/>
            <person name="Sohn K.H."/>
        </authorList>
    </citation>
    <scope>NUCLEOTIDE SEQUENCE</scope>
    <source>
        <strain evidence="2">KR_2_A2</strain>
    </source>
</reference>
<sequence length="131" mass="14394">MTRQTWLSDDEKDKILAIHRAGHDVFLIVKETKRSHDVIARLVKAQPSATLPAEPAQRQQLAFSQKRSAASYTADNFIKMRDGEGKTAHEVSCKLAGRLVSSTGPERSGAWRWRGDGEDAGTSTSTTSLNV</sequence>
<feature type="region of interest" description="Disordered" evidence="1">
    <location>
        <begin position="101"/>
        <end position="131"/>
    </location>
</feature>
<feature type="compositionally biased region" description="Polar residues" evidence="1">
    <location>
        <begin position="121"/>
        <end position="131"/>
    </location>
</feature>
<name>A0A8S9UZS6_PHYIN</name>
<evidence type="ECO:0000313" key="3">
    <source>
        <dbReference type="Proteomes" id="UP000704712"/>
    </source>
</evidence>
<accession>A0A8S9UZS6</accession>